<name>A0A0R3TVQ8_RODNA</name>
<protein>
    <submittedName>
        <fullName evidence="5">G_PROTEIN_RECEP_F1_2 domain-containing protein</fullName>
    </submittedName>
</protein>
<feature type="transmembrane region" description="Helical" evidence="2">
    <location>
        <begin position="33"/>
        <end position="59"/>
    </location>
</feature>
<evidence type="ECO:0000313" key="3">
    <source>
        <dbReference type="EMBL" id="VDO11680.1"/>
    </source>
</evidence>
<keyword evidence="2" id="KW-0812">Transmembrane</keyword>
<feature type="region of interest" description="Disordered" evidence="1">
    <location>
        <begin position="395"/>
        <end position="418"/>
    </location>
</feature>
<feature type="transmembrane region" description="Helical" evidence="2">
    <location>
        <begin position="71"/>
        <end position="90"/>
    </location>
</feature>
<feature type="transmembrane region" description="Helical" evidence="2">
    <location>
        <begin position="120"/>
        <end position="139"/>
    </location>
</feature>
<evidence type="ECO:0000313" key="5">
    <source>
        <dbReference type="WBParaSite" id="HNAJ_0001191901-mRNA-1"/>
    </source>
</evidence>
<organism evidence="5">
    <name type="scientific">Rodentolepis nana</name>
    <name type="common">Dwarf tapeworm</name>
    <name type="synonym">Hymenolepis nana</name>
    <dbReference type="NCBI Taxonomy" id="102285"/>
    <lineage>
        <taxon>Eukaryota</taxon>
        <taxon>Metazoa</taxon>
        <taxon>Spiralia</taxon>
        <taxon>Lophotrochozoa</taxon>
        <taxon>Platyhelminthes</taxon>
        <taxon>Cestoda</taxon>
        <taxon>Eucestoda</taxon>
        <taxon>Cyclophyllidea</taxon>
        <taxon>Hymenolepididae</taxon>
        <taxon>Rodentolepis</taxon>
    </lineage>
</organism>
<dbReference type="Gene3D" id="1.20.1070.10">
    <property type="entry name" value="Rhodopsin 7-helix transmembrane proteins"/>
    <property type="match status" value="1"/>
</dbReference>
<keyword evidence="4" id="KW-1185">Reference proteome</keyword>
<dbReference type="Proteomes" id="UP000278807">
    <property type="component" value="Unassembled WGS sequence"/>
</dbReference>
<sequence length="491" mass="55222">MTQLPVGKQWCFSENARLIEDTYLLSSDKLRLLFNYGLLVFPSLSSLLAFCNSVAILRICVRGYYENGPYLISYCLLKLLADSLVCITALPRFTLISTSDVAEQKLAAQVPALLMTQQSFQLAATWLICLLLLFQVLILNKLAKTVMAICGFPSRVTGINSCHCINPVLKPFSDKACHEEPKNCRFYSHSIVGIGSIVIFSTLLVAPQIGNYQIEAVRRWPKWCVIHDLGSPIYEYTLGILTFLIPAVCFLVLLLVLSIKVVKISRKIQRCVYNLSSENSEEKQGETILRESKFVTLLGLIEFISWLPITAQDNLHRQAWIPNVDEEANIWMICEIVLLVGDLLSQALLATKTTYELSKCFKSTTSISSKDGEAETTDLQTSRHYTSADDSLEPLYTSQTSSQNPNQRKSVLHVRLSPPPLPSPDYTYKELEFSGQRAFEFSSDKVSCFYKENSTLPFSYAFPENEEFSKCELPVTEELFDSSNGVLVSHL</sequence>
<proteinExistence type="predicted"/>
<keyword evidence="2" id="KW-0472">Membrane</keyword>
<reference evidence="5" key="1">
    <citation type="submission" date="2017-02" db="UniProtKB">
        <authorList>
            <consortium name="WormBaseParasite"/>
        </authorList>
    </citation>
    <scope>IDENTIFICATION</scope>
</reference>
<reference evidence="3 4" key="2">
    <citation type="submission" date="2018-11" db="EMBL/GenBank/DDBJ databases">
        <authorList>
            <consortium name="Pathogen Informatics"/>
        </authorList>
    </citation>
    <scope>NUCLEOTIDE SEQUENCE [LARGE SCALE GENOMIC DNA]</scope>
</reference>
<accession>A0A0R3TVQ8</accession>
<dbReference type="EMBL" id="UZAE01013880">
    <property type="protein sequence ID" value="VDO11680.1"/>
    <property type="molecule type" value="Genomic_DNA"/>
</dbReference>
<feature type="compositionally biased region" description="Polar residues" evidence="1">
    <location>
        <begin position="396"/>
        <end position="409"/>
    </location>
</feature>
<dbReference type="OrthoDB" id="6246011at2759"/>
<feature type="transmembrane region" description="Helical" evidence="2">
    <location>
        <begin position="236"/>
        <end position="257"/>
    </location>
</feature>
<dbReference type="WBParaSite" id="HNAJ_0001191901-mRNA-1">
    <property type="protein sequence ID" value="HNAJ_0001191901-mRNA-1"/>
    <property type="gene ID" value="HNAJ_0001191901"/>
</dbReference>
<feature type="transmembrane region" description="Helical" evidence="2">
    <location>
        <begin position="191"/>
        <end position="210"/>
    </location>
</feature>
<dbReference type="AlphaFoldDB" id="A0A0R3TVQ8"/>
<evidence type="ECO:0000256" key="2">
    <source>
        <dbReference type="SAM" id="Phobius"/>
    </source>
</evidence>
<keyword evidence="2" id="KW-1133">Transmembrane helix</keyword>
<gene>
    <name evidence="3" type="ORF">HNAJ_LOCUS11908</name>
</gene>
<evidence type="ECO:0000256" key="1">
    <source>
        <dbReference type="SAM" id="MobiDB-lite"/>
    </source>
</evidence>
<evidence type="ECO:0000313" key="4">
    <source>
        <dbReference type="Proteomes" id="UP000278807"/>
    </source>
</evidence>